<evidence type="ECO:0000259" key="7">
    <source>
        <dbReference type="Pfam" id="PF02687"/>
    </source>
</evidence>
<evidence type="ECO:0000256" key="5">
    <source>
        <dbReference type="ARBA" id="ARBA00023136"/>
    </source>
</evidence>
<dbReference type="RefSeq" id="WP_219237223.1">
    <property type="nucleotide sequence ID" value="NZ_JAHWZX010000003.1"/>
</dbReference>
<feature type="transmembrane region" description="Helical" evidence="6">
    <location>
        <begin position="221"/>
        <end position="245"/>
    </location>
</feature>
<evidence type="ECO:0000256" key="6">
    <source>
        <dbReference type="SAM" id="Phobius"/>
    </source>
</evidence>
<name>A0ABS6XIZ5_9SPHN</name>
<keyword evidence="3 6" id="KW-0812">Transmembrane</keyword>
<keyword evidence="4 6" id="KW-1133">Transmembrane helix</keyword>
<keyword evidence="2" id="KW-1003">Cell membrane</keyword>
<dbReference type="Pfam" id="PF02687">
    <property type="entry name" value="FtsX"/>
    <property type="match status" value="1"/>
</dbReference>
<reference evidence="8 9" key="1">
    <citation type="submission" date="2021-07" db="EMBL/GenBank/DDBJ databases">
        <title>Stakelama flava sp. nov., a novel endophytic bacterium isolated from branch of Kandelia candel.</title>
        <authorList>
            <person name="Tuo L."/>
        </authorList>
    </citation>
    <scope>NUCLEOTIDE SEQUENCE [LARGE SCALE GENOMIC DNA]</scope>
    <source>
        <strain evidence="8 9">CBK3Z-3</strain>
    </source>
</reference>
<evidence type="ECO:0000313" key="9">
    <source>
        <dbReference type="Proteomes" id="UP001197214"/>
    </source>
</evidence>
<dbReference type="PANTHER" id="PTHR47755:SF1">
    <property type="entry name" value="CELL DIVISION PROTEIN FTSX"/>
    <property type="match status" value="1"/>
</dbReference>
<dbReference type="InterPro" id="IPR003838">
    <property type="entry name" value="ABC3_permease_C"/>
</dbReference>
<sequence length="295" mass="31611">MALGPSAPARRLLDDNRRTLVMVWIMAIMIFLTVLAAGLGLGTVHAATSLDNELAGRLTVQVVEADTAARDAATAAILDRLEGFPGVKRVEQVPPERLNALLKPWLGEAGLDADLPMPTMIDVDLSDASDAMVARISAIARQASDHAVVDRHATWLSPVRDFLTTLMLLALALIILMLIATGAVVLLAARTGLDTHRDTIEVLHMLGSTDIQVARLFQRRIALETLIGGVIGTLAALALCWFLQMRLALLGSGAISGMVLEPRDWLILAAIPFLFALLAMLAARLSVQRALGRTL</sequence>
<protein>
    <submittedName>
        <fullName evidence="8">FtsX-like permease family protein</fullName>
    </submittedName>
</protein>
<keyword evidence="9" id="KW-1185">Reference proteome</keyword>
<dbReference type="Proteomes" id="UP001197214">
    <property type="component" value="Unassembled WGS sequence"/>
</dbReference>
<evidence type="ECO:0000256" key="2">
    <source>
        <dbReference type="ARBA" id="ARBA00022475"/>
    </source>
</evidence>
<evidence type="ECO:0000256" key="1">
    <source>
        <dbReference type="ARBA" id="ARBA00004651"/>
    </source>
</evidence>
<gene>
    <name evidence="8" type="ORF">KY084_04385</name>
</gene>
<feature type="transmembrane region" description="Helical" evidence="6">
    <location>
        <begin position="265"/>
        <end position="287"/>
    </location>
</feature>
<proteinExistence type="predicted"/>
<comment type="caution">
    <text evidence="8">The sequence shown here is derived from an EMBL/GenBank/DDBJ whole genome shotgun (WGS) entry which is preliminary data.</text>
</comment>
<evidence type="ECO:0000256" key="4">
    <source>
        <dbReference type="ARBA" id="ARBA00022989"/>
    </source>
</evidence>
<evidence type="ECO:0000256" key="3">
    <source>
        <dbReference type="ARBA" id="ARBA00022692"/>
    </source>
</evidence>
<organism evidence="8 9">
    <name type="scientific">Stakelama flava</name>
    <dbReference type="NCBI Taxonomy" id="2860338"/>
    <lineage>
        <taxon>Bacteria</taxon>
        <taxon>Pseudomonadati</taxon>
        <taxon>Pseudomonadota</taxon>
        <taxon>Alphaproteobacteria</taxon>
        <taxon>Sphingomonadales</taxon>
        <taxon>Sphingomonadaceae</taxon>
        <taxon>Stakelama</taxon>
    </lineage>
</organism>
<dbReference type="InterPro" id="IPR004513">
    <property type="entry name" value="FtsX"/>
</dbReference>
<feature type="domain" description="ABC3 transporter permease C-terminal" evidence="7">
    <location>
        <begin position="172"/>
        <end position="286"/>
    </location>
</feature>
<accession>A0ABS6XIZ5</accession>
<dbReference type="PANTHER" id="PTHR47755">
    <property type="entry name" value="CELL DIVISION PROTEIN FTSX"/>
    <property type="match status" value="1"/>
</dbReference>
<comment type="subcellular location">
    <subcellularLocation>
        <location evidence="1">Cell membrane</location>
        <topology evidence="1">Multi-pass membrane protein</topology>
    </subcellularLocation>
</comment>
<dbReference type="EMBL" id="JAHWZX010000003">
    <property type="protein sequence ID" value="MBW4330111.1"/>
    <property type="molecule type" value="Genomic_DNA"/>
</dbReference>
<feature type="transmembrane region" description="Helical" evidence="6">
    <location>
        <begin position="20"/>
        <end position="41"/>
    </location>
</feature>
<evidence type="ECO:0000313" key="8">
    <source>
        <dbReference type="EMBL" id="MBW4330111.1"/>
    </source>
</evidence>
<feature type="transmembrane region" description="Helical" evidence="6">
    <location>
        <begin position="166"/>
        <end position="189"/>
    </location>
</feature>
<keyword evidence="5 6" id="KW-0472">Membrane</keyword>